<comment type="caution">
    <text evidence="2">The sequence shown here is derived from an EMBL/GenBank/DDBJ whole genome shotgun (WGS) entry which is preliminary data.</text>
</comment>
<protein>
    <submittedName>
        <fullName evidence="2">Uncharacterized protein</fullName>
    </submittedName>
</protein>
<dbReference type="Proteomes" id="UP000437736">
    <property type="component" value="Unassembled WGS sequence"/>
</dbReference>
<organism evidence="2 3">
    <name type="scientific">Acidiferrimicrobium australe</name>
    <dbReference type="NCBI Taxonomy" id="2664430"/>
    <lineage>
        <taxon>Bacteria</taxon>
        <taxon>Bacillati</taxon>
        <taxon>Actinomycetota</taxon>
        <taxon>Acidimicrobiia</taxon>
        <taxon>Acidimicrobiales</taxon>
        <taxon>Acidimicrobiaceae</taxon>
        <taxon>Acidiferrimicrobium</taxon>
    </lineage>
</organism>
<feature type="region of interest" description="Disordered" evidence="1">
    <location>
        <begin position="1"/>
        <end position="24"/>
    </location>
</feature>
<sequence length="103" mass="12078">MRPADSFLPDARDHRRRTRRQARHEARAWLRTAAADEELLEDADALCPKTVHDLGRHVSPPPPRPPKEGRRGGFKVWKTPYWKRRKALRRQRYAAAQHQARVA</sequence>
<keyword evidence="3" id="KW-1185">Reference proteome</keyword>
<gene>
    <name evidence="2" type="ORF">GHK86_06870</name>
</gene>
<evidence type="ECO:0000313" key="2">
    <source>
        <dbReference type="EMBL" id="MST32441.1"/>
    </source>
</evidence>
<accession>A0ABW9QSV0</accession>
<proteinExistence type="predicted"/>
<reference evidence="2 3" key="1">
    <citation type="submission" date="2019-11" db="EMBL/GenBank/DDBJ databases">
        <title>Acidiferrimicrobium australis gen. nov., sp. nov., an acidophilic and obligately heterotrophic, member of the Actinobacteria that catalyses dissimilatory oxido- reduction of iron isolated from metal-rich acidic water in Chile.</title>
        <authorList>
            <person name="Gonzalez D."/>
            <person name="Huber K."/>
            <person name="Hedrich S."/>
            <person name="Rojas-Villalobos C."/>
            <person name="Quatrini R."/>
            <person name="Dinamarca M.A."/>
            <person name="Schwarz A."/>
            <person name="Canales C."/>
            <person name="Nancucheo I."/>
        </authorList>
    </citation>
    <scope>NUCLEOTIDE SEQUENCE [LARGE SCALE GENOMIC DNA]</scope>
    <source>
        <strain evidence="2 3">USS-CCA1</strain>
    </source>
</reference>
<evidence type="ECO:0000256" key="1">
    <source>
        <dbReference type="SAM" id="MobiDB-lite"/>
    </source>
</evidence>
<dbReference type="EMBL" id="WJHE01000293">
    <property type="protein sequence ID" value="MST32441.1"/>
    <property type="molecule type" value="Genomic_DNA"/>
</dbReference>
<feature type="region of interest" description="Disordered" evidence="1">
    <location>
        <begin position="51"/>
        <end position="74"/>
    </location>
</feature>
<evidence type="ECO:0000313" key="3">
    <source>
        <dbReference type="Proteomes" id="UP000437736"/>
    </source>
</evidence>
<name>A0ABW9QSV0_9ACTN</name>